<feature type="signal peptide" evidence="2">
    <location>
        <begin position="1"/>
        <end position="23"/>
    </location>
</feature>
<gene>
    <name evidence="3" type="ORF">E0486_06735</name>
</gene>
<feature type="compositionally biased region" description="Low complexity" evidence="1">
    <location>
        <begin position="117"/>
        <end position="127"/>
    </location>
</feature>
<keyword evidence="4" id="KW-1185">Reference proteome</keyword>
<comment type="caution">
    <text evidence="3">The sequence shown here is derived from an EMBL/GenBank/DDBJ whole genome shotgun (WGS) entry which is preliminary data.</text>
</comment>
<name>A0A4V2WMY4_9BACT</name>
<organism evidence="3 4">
    <name type="scientific">Flaviaesturariibacter aridisoli</name>
    <dbReference type="NCBI Taxonomy" id="2545761"/>
    <lineage>
        <taxon>Bacteria</taxon>
        <taxon>Pseudomonadati</taxon>
        <taxon>Bacteroidota</taxon>
        <taxon>Chitinophagia</taxon>
        <taxon>Chitinophagales</taxon>
        <taxon>Chitinophagaceae</taxon>
        <taxon>Flaviaestuariibacter</taxon>
    </lineage>
</organism>
<dbReference type="EMBL" id="SKFH01000007">
    <property type="protein sequence ID" value="TCZ73362.1"/>
    <property type="molecule type" value="Genomic_DNA"/>
</dbReference>
<keyword evidence="2" id="KW-0732">Signal</keyword>
<proteinExistence type="predicted"/>
<evidence type="ECO:0000313" key="4">
    <source>
        <dbReference type="Proteomes" id="UP000295164"/>
    </source>
</evidence>
<evidence type="ECO:0000256" key="2">
    <source>
        <dbReference type="SAM" id="SignalP"/>
    </source>
</evidence>
<feature type="region of interest" description="Disordered" evidence="1">
    <location>
        <begin position="114"/>
        <end position="136"/>
    </location>
</feature>
<sequence>MRPLCFSLLLLLTMAACSDPGNARYEQGSRILYYPRSNVYLDQDQHQYLLFDTVEQQWHRKPRLDPDQEAALGAAVTIENPKQPVYRDNAQHRLVYGTAQYTDRNALARKRVEDSLAAAPPTAAPPVEEAPKKKSRVGRWLQKIFGKKEK</sequence>
<protein>
    <recommendedName>
        <fullName evidence="5">DUF3035 domain-containing protein</fullName>
    </recommendedName>
</protein>
<accession>A0A4V2WMY4</accession>
<dbReference type="Proteomes" id="UP000295164">
    <property type="component" value="Unassembled WGS sequence"/>
</dbReference>
<evidence type="ECO:0008006" key="5">
    <source>
        <dbReference type="Google" id="ProtNLM"/>
    </source>
</evidence>
<feature type="chain" id="PRO_5020437011" description="DUF3035 domain-containing protein" evidence="2">
    <location>
        <begin position="24"/>
        <end position="150"/>
    </location>
</feature>
<dbReference type="RefSeq" id="WP_131851381.1">
    <property type="nucleotide sequence ID" value="NZ_SKFH01000007.1"/>
</dbReference>
<dbReference type="PROSITE" id="PS51257">
    <property type="entry name" value="PROKAR_LIPOPROTEIN"/>
    <property type="match status" value="1"/>
</dbReference>
<dbReference type="AlphaFoldDB" id="A0A4V2WMY4"/>
<reference evidence="3 4" key="1">
    <citation type="submission" date="2019-03" db="EMBL/GenBank/DDBJ databases">
        <authorList>
            <person name="Kim M.K.M."/>
        </authorList>
    </citation>
    <scope>NUCLEOTIDE SEQUENCE [LARGE SCALE GENOMIC DNA]</scope>
    <source>
        <strain evidence="3 4">17J68-15</strain>
    </source>
</reference>
<evidence type="ECO:0000313" key="3">
    <source>
        <dbReference type="EMBL" id="TCZ73362.1"/>
    </source>
</evidence>
<dbReference type="OrthoDB" id="680727at2"/>
<evidence type="ECO:0000256" key="1">
    <source>
        <dbReference type="SAM" id="MobiDB-lite"/>
    </source>
</evidence>